<keyword evidence="3" id="KW-1185">Reference proteome</keyword>
<feature type="transmembrane region" description="Helical" evidence="1">
    <location>
        <begin position="87"/>
        <end position="111"/>
    </location>
</feature>
<feature type="transmembrane region" description="Helical" evidence="1">
    <location>
        <begin position="168"/>
        <end position="189"/>
    </location>
</feature>
<evidence type="ECO:0000313" key="2">
    <source>
        <dbReference type="EMBL" id="MFD2797471.1"/>
    </source>
</evidence>
<feature type="transmembrane region" description="Helical" evidence="1">
    <location>
        <begin position="201"/>
        <end position="224"/>
    </location>
</feature>
<name>A0ABW5W5J3_9MICO</name>
<comment type="caution">
    <text evidence="2">The sequence shown here is derived from an EMBL/GenBank/DDBJ whole genome shotgun (WGS) entry which is preliminary data.</text>
</comment>
<keyword evidence="1" id="KW-1133">Transmembrane helix</keyword>
<feature type="transmembrane region" description="Helical" evidence="1">
    <location>
        <begin position="123"/>
        <end position="143"/>
    </location>
</feature>
<sequence>MVTEDVTSVPRPRPAVLRRLTPVIVAWAVLYGSVRVSFALGNAPTFSPLPQDLLLYSYWGAAALCAAAGVVAVALRLTAGNRAVLAAGWAVTAAILLACPLVLLDIVGGLLAGLGIPVDLVSLASRAGMLSGALLLGAASLAYQREMRRGCQRCGRTRPTVRDERTPAWAWWAAYLAVAGCLVRIAAQLSVGFGDLIDEAGVALVVFEAGFVLAGTLLPLALVHRFGIIWPAWVLPLAGRRVPRWLVLGPGFLLGGMMTLYFGFGLAQMAGALVSGAAAYGDGVSSAGFLWASVSAYLVWGAGITAASVARFRATRPSCRTCGL</sequence>
<evidence type="ECO:0000256" key="1">
    <source>
        <dbReference type="SAM" id="Phobius"/>
    </source>
</evidence>
<reference evidence="3" key="1">
    <citation type="journal article" date="2019" name="Int. J. Syst. Evol. Microbiol.">
        <title>The Global Catalogue of Microorganisms (GCM) 10K type strain sequencing project: providing services to taxonomists for standard genome sequencing and annotation.</title>
        <authorList>
            <consortium name="The Broad Institute Genomics Platform"/>
            <consortium name="The Broad Institute Genome Sequencing Center for Infectious Disease"/>
            <person name="Wu L."/>
            <person name="Ma J."/>
        </authorList>
    </citation>
    <scope>NUCLEOTIDE SEQUENCE [LARGE SCALE GENOMIC DNA]</scope>
    <source>
        <strain evidence="3">CCM 7044</strain>
    </source>
</reference>
<proteinExistence type="predicted"/>
<accession>A0ABW5W5J3</accession>
<keyword evidence="1" id="KW-0472">Membrane</keyword>
<keyword evidence="1" id="KW-0812">Transmembrane</keyword>
<feature type="transmembrane region" description="Helical" evidence="1">
    <location>
        <begin position="53"/>
        <end position="75"/>
    </location>
</feature>
<feature type="transmembrane region" description="Helical" evidence="1">
    <location>
        <begin position="289"/>
        <end position="310"/>
    </location>
</feature>
<feature type="transmembrane region" description="Helical" evidence="1">
    <location>
        <begin position="20"/>
        <end position="41"/>
    </location>
</feature>
<organism evidence="2 3">
    <name type="scientific">Promicromonospora vindobonensis</name>
    <dbReference type="NCBI Taxonomy" id="195748"/>
    <lineage>
        <taxon>Bacteria</taxon>
        <taxon>Bacillati</taxon>
        <taxon>Actinomycetota</taxon>
        <taxon>Actinomycetes</taxon>
        <taxon>Micrococcales</taxon>
        <taxon>Promicromonosporaceae</taxon>
        <taxon>Promicromonospora</taxon>
    </lineage>
</organism>
<dbReference type="EMBL" id="JBHUOG010000002">
    <property type="protein sequence ID" value="MFD2797471.1"/>
    <property type="molecule type" value="Genomic_DNA"/>
</dbReference>
<feature type="transmembrane region" description="Helical" evidence="1">
    <location>
        <begin position="245"/>
        <end position="269"/>
    </location>
</feature>
<gene>
    <name evidence="2" type="ORF">ACFS27_28210</name>
</gene>
<dbReference type="RefSeq" id="WP_377190515.1">
    <property type="nucleotide sequence ID" value="NZ_JBHUOG010000002.1"/>
</dbReference>
<protein>
    <submittedName>
        <fullName evidence="2">Uncharacterized protein</fullName>
    </submittedName>
</protein>
<dbReference type="Proteomes" id="UP001597479">
    <property type="component" value="Unassembled WGS sequence"/>
</dbReference>
<evidence type="ECO:0000313" key="3">
    <source>
        <dbReference type="Proteomes" id="UP001597479"/>
    </source>
</evidence>